<dbReference type="InterPro" id="IPR032534">
    <property type="entry name" value="EcxA_zinc-bd"/>
</dbReference>
<dbReference type="GO" id="GO:0008237">
    <property type="term" value="F:metallopeptidase activity"/>
    <property type="evidence" value="ECO:0007669"/>
    <property type="project" value="InterPro"/>
</dbReference>
<gene>
    <name evidence="2" type="ORF">C9I94_22155</name>
</gene>
<dbReference type="Gene3D" id="3.40.390.10">
    <property type="entry name" value="Collagenase (Catalytic Domain)"/>
    <property type="match status" value="1"/>
</dbReference>
<evidence type="ECO:0000313" key="2">
    <source>
        <dbReference type="EMBL" id="PSW20975.1"/>
    </source>
</evidence>
<dbReference type="RefSeq" id="WP_107303089.1">
    <property type="nucleotide sequence ID" value="NZ_AP024852.1"/>
</dbReference>
<organism evidence="2 3">
    <name type="scientific">Photobacterium swingsii</name>
    <dbReference type="NCBI Taxonomy" id="680026"/>
    <lineage>
        <taxon>Bacteria</taxon>
        <taxon>Pseudomonadati</taxon>
        <taxon>Pseudomonadota</taxon>
        <taxon>Gammaproteobacteria</taxon>
        <taxon>Vibrionales</taxon>
        <taxon>Vibrionaceae</taxon>
        <taxon>Photobacterium</taxon>
    </lineage>
</organism>
<evidence type="ECO:0000259" key="1">
    <source>
        <dbReference type="Pfam" id="PF16313"/>
    </source>
</evidence>
<dbReference type="EMBL" id="PYLZ01000016">
    <property type="protein sequence ID" value="PSW20975.1"/>
    <property type="molecule type" value="Genomic_DNA"/>
</dbReference>
<accession>A0A2T3NXG6</accession>
<feature type="domain" description="EcxA zinc-binding" evidence="1">
    <location>
        <begin position="585"/>
        <end position="660"/>
    </location>
</feature>
<keyword evidence="3" id="KW-1185">Reference proteome</keyword>
<comment type="caution">
    <text evidence="2">The sequence shown here is derived from an EMBL/GenBank/DDBJ whole genome shotgun (WGS) entry which is preliminary data.</text>
</comment>
<dbReference type="SUPFAM" id="SSF55486">
    <property type="entry name" value="Metalloproteases ('zincins'), catalytic domain"/>
    <property type="match status" value="1"/>
</dbReference>
<evidence type="ECO:0000313" key="3">
    <source>
        <dbReference type="Proteomes" id="UP000240481"/>
    </source>
</evidence>
<dbReference type="PANTHER" id="PTHR38478">
    <property type="entry name" value="PEPTIDASE M1A AND M12B"/>
    <property type="match status" value="1"/>
</dbReference>
<protein>
    <submittedName>
        <fullName evidence="2">ATPase</fullName>
    </submittedName>
</protein>
<name>A0A2T3NXG6_9GAMM</name>
<dbReference type="PROSITE" id="PS51257">
    <property type="entry name" value="PROKAR_LIPOPROTEIN"/>
    <property type="match status" value="1"/>
</dbReference>
<sequence length="1198" mass="135793">MKRSLVASSIISALFLAGCGADNQSYDLVERDPHQVTKREIKTDQVYLYMPSMAKAPRYAVSMAPFMQGQEKLVRFFYTEEGLEVRQLSPDVISQAQINNNDFGRWSDVDTNLSPLIKLPGTYQDYRCKEDAYDDCTNKEEENTDDNVNWKDKKFFTPDYTKLAVLERDWDDLFTYSTGCYTAVGPARLATDWEGYELKDGALNIELEQDYQISNQWSCLVNALFQGDDGIDFNNLTFTVSNFYSFVPLSAVQSQDYEPVLYPKGDEDTFGMFASQVSRPDHLGNNTQDGNRIHYMHRFNPTQGSVDYHLSDSFDINPATQFYKQITIDVIDRINPQLTKVGVPSITLHQPSGKRSGDLRYNVINLIHEPLQNGLAGYGPSAVNPVTGEIVHAHVNQYSGVLESIAYRLWDRIAIQYNQGNVKPMPKQENEQLSAAPVALSYSTPDGTPLESNADLIVSVASNTLPPAAQMQASEPIDNALKALNELNQIPQDTLTPLDLVEINELEKRLWAEHNMFPVSSLWSSTTEKMLPTMVVAGQSIDFTSEDAYVWSDNERTQLKRWDQLTIEQQTHVGRILAGIYYAKTLVHEIGHNLGLRHNFQGSNDDTNFFTKQQAHNHGLKYIPAYSSIMDYNPSMMDALPVFGLYDKAALRFAYKRQVEVSTFGSASEADAVSPKYFDLSVYDKELKTAFFAENTHLDPRLSDGVLSAAVNDAVLDDKWSDKVPGDKVLREFKYCTDGNVSLNTDCNRHDEGRNHSEINNYNWQRYYEHFSLSTQRNNRKNFDESTLSDYAIGRVNTFMNWRENIQMFDRMSQYIGWSDADRLFIAQTDPVCTGQMEIWPVSDFNFDYFCGMAQGIDELRNNLVNLVIQPDHQCEVQNAVGEVSYRTLNDVIYQSAVRSQLAQGEVPQSCFHPAIESYLTSQGQTLLAEAGKMLNSGKAPNVNPKFNYVGMFDYYGFWPDKFAAMAALLERDGIRRTTDRTDSALVDLPYIVPTGGNGYINYDIFTILLDDIALGTNNAQTILGTQLFRDREGNAVAPQGDFTTFELNTKVEAAPYYAKNLKRFYNLPHKGEYSQIEALLKLVVQFSDSQTGYYTHGDKLAQYVSLRSSNDHVSQLETFVRKNGQSYYASPANGLAFQMIQFIKELNQLLDPNIDNSTLKLKHITLAQFDETKQQAKLLKLANRYQQVLEILPLDNR</sequence>
<dbReference type="InterPro" id="IPR024079">
    <property type="entry name" value="MetalloPept_cat_dom_sf"/>
</dbReference>
<reference evidence="2 3" key="1">
    <citation type="submission" date="2018-01" db="EMBL/GenBank/DDBJ databases">
        <title>Whole genome sequencing of Histamine producing bacteria.</title>
        <authorList>
            <person name="Butler K."/>
        </authorList>
    </citation>
    <scope>NUCLEOTIDE SEQUENCE [LARGE SCALE GENOMIC DNA]</scope>
    <source>
        <strain evidence="2 3">DSM 24669</strain>
    </source>
</reference>
<dbReference type="OrthoDB" id="9776599at2"/>
<dbReference type="Pfam" id="PF16313">
    <property type="entry name" value="DUF4953"/>
    <property type="match status" value="1"/>
</dbReference>
<dbReference type="AlphaFoldDB" id="A0A2T3NXG6"/>
<dbReference type="Proteomes" id="UP000240481">
    <property type="component" value="Unassembled WGS sequence"/>
</dbReference>
<dbReference type="PANTHER" id="PTHR38478:SF1">
    <property type="entry name" value="ZINC DEPENDENT METALLOPROTEASE DOMAIN LIPOPROTEIN"/>
    <property type="match status" value="1"/>
</dbReference>
<proteinExistence type="predicted"/>